<dbReference type="GO" id="GO:0006730">
    <property type="term" value="P:one-carbon metabolic process"/>
    <property type="evidence" value="ECO:0007669"/>
    <property type="project" value="UniProtKB-KW"/>
</dbReference>
<organism evidence="8 9">
    <name type="scientific">Natronosalvus hydrolyticus</name>
    <dbReference type="NCBI Taxonomy" id="2979988"/>
    <lineage>
        <taxon>Archaea</taxon>
        <taxon>Methanobacteriati</taxon>
        <taxon>Methanobacteriota</taxon>
        <taxon>Stenosarchaea group</taxon>
        <taxon>Halobacteria</taxon>
        <taxon>Halobacteriales</taxon>
        <taxon>Natrialbaceae</taxon>
        <taxon>Natronosalvus</taxon>
    </lineage>
</organism>
<evidence type="ECO:0000313" key="9">
    <source>
        <dbReference type="Proteomes" id="UP001321047"/>
    </source>
</evidence>
<dbReference type="PANTHER" id="PTHR48069">
    <property type="entry name" value="DIHYDROFOLATE REDUCTASE"/>
    <property type="match status" value="1"/>
</dbReference>
<evidence type="ECO:0000313" key="8">
    <source>
        <dbReference type="EMBL" id="MCU4752236.1"/>
    </source>
</evidence>
<dbReference type="PROSITE" id="PS51330">
    <property type="entry name" value="DHFR_2"/>
    <property type="match status" value="1"/>
</dbReference>
<evidence type="ECO:0000256" key="3">
    <source>
        <dbReference type="ARBA" id="ARBA00022563"/>
    </source>
</evidence>
<feature type="region of interest" description="Disordered" evidence="6">
    <location>
        <begin position="1"/>
        <end position="24"/>
    </location>
</feature>
<gene>
    <name evidence="8" type="ORF">OB919_09595</name>
</gene>
<dbReference type="Pfam" id="PF00186">
    <property type="entry name" value="DHFR_1"/>
    <property type="match status" value="1"/>
</dbReference>
<dbReference type="GO" id="GO:0046655">
    <property type="term" value="P:folic acid metabolic process"/>
    <property type="evidence" value="ECO:0007669"/>
    <property type="project" value="TreeGrafter"/>
</dbReference>
<dbReference type="Proteomes" id="UP001321047">
    <property type="component" value="Unassembled WGS sequence"/>
</dbReference>
<feature type="domain" description="DHFR" evidence="7">
    <location>
        <begin position="29"/>
        <end position="193"/>
    </location>
</feature>
<dbReference type="InterPro" id="IPR012259">
    <property type="entry name" value="DHFR"/>
</dbReference>
<dbReference type="AlphaFoldDB" id="A0AAP2Z7R0"/>
<dbReference type="GO" id="GO:0005829">
    <property type="term" value="C:cytosol"/>
    <property type="evidence" value="ECO:0007669"/>
    <property type="project" value="TreeGrafter"/>
</dbReference>
<dbReference type="InterPro" id="IPR001796">
    <property type="entry name" value="DHFR_dom"/>
</dbReference>
<proteinExistence type="predicted"/>
<keyword evidence="4" id="KW-0521">NADP</keyword>
<reference evidence="8 9" key="1">
    <citation type="submission" date="2022-09" db="EMBL/GenBank/DDBJ databases">
        <title>Enrichment on poylsaccharides allowed isolation of novel metabolic and taxonomic groups of Haloarchaea.</title>
        <authorList>
            <person name="Sorokin D.Y."/>
            <person name="Elcheninov A.G."/>
            <person name="Khizhniak T.V."/>
            <person name="Kolganova T.V."/>
            <person name="Kublanov I.V."/>
        </authorList>
    </citation>
    <scope>NUCLEOTIDE SEQUENCE [LARGE SCALE GENOMIC DNA]</scope>
    <source>
        <strain evidence="8 9">AArc-curdl1</strain>
    </source>
</reference>
<dbReference type="Gene3D" id="3.40.430.10">
    <property type="entry name" value="Dihydrofolate Reductase, subunit A"/>
    <property type="match status" value="1"/>
</dbReference>
<sequence length="193" mass="21297">MTGHEPNNGTRDADGTQDPPAGDLETDLELVGIVAVAENGIIGRDGEMPWHVPEDLAHFKRKTTGHPVIMGRITYEGILEVLGKPLPERTTIVLTSRDLETPENAVVASSLAEAVAAAERAAADRHDGTERAFVAGGATIYEQFLPALDRLIITEIHDQPEGDTSFPDWDRDEWETVEREEHDGFSFLEYVRR</sequence>
<evidence type="ECO:0000256" key="4">
    <source>
        <dbReference type="ARBA" id="ARBA00022857"/>
    </source>
</evidence>
<evidence type="ECO:0000256" key="2">
    <source>
        <dbReference type="ARBA" id="ARBA00012856"/>
    </source>
</evidence>
<comment type="pathway">
    <text evidence="1">Cofactor biosynthesis; tetrahydrofolate biosynthesis; 5,6,7,8-tetrahydrofolate from 7,8-dihydrofolate: step 1/1.</text>
</comment>
<dbReference type="GO" id="GO:0050661">
    <property type="term" value="F:NADP binding"/>
    <property type="evidence" value="ECO:0007669"/>
    <property type="project" value="InterPro"/>
</dbReference>
<dbReference type="InterPro" id="IPR024072">
    <property type="entry name" value="DHFR-like_dom_sf"/>
</dbReference>
<keyword evidence="5" id="KW-0560">Oxidoreductase</keyword>
<dbReference type="GO" id="GO:0046452">
    <property type="term" value="P:dihydrofolate metabolic process"/>
    <property type="evidence" value="ECO:0007669"/>
    <property type="project" value="TreeGrafter"/>
</dbReference>
<dbReference type="EMBL" id="JAOPJZ010000006">
    <property type="protein sequence ID" value="MCU4752236.1"/>
    <property type="molecule type" value="Genomic_DNA"/>
</dbReference>
<dbReference type="GO" id="GO:0004146">
    <property type="term" value="F:dihydrofolate reductase activity"/>
    <property type="evidence" value="ECO:0007669"/>
    <property type="project" value="UniProtKB-EC"/>
</dbReference>
<accession>A0AAP2Z7R0</accession>
<evidence type="ECO:0000256" key="6">
    <source>
        <dbReference type="SAM" id="MobiDB-lite"/>
    </source>
</evidence>
<dbReference type="PRINTS" id="PR00070">
    <property type="entry name" value="DHFR"/>
</dbReference>
<dbReference type="CDD" id="cd00209">
    <property type="entry name" value="DHFR"/>
    <property type="match status" value="1"/>
</dbReference>
<name>A0AAP2Z7R0_9EURY</name>
<dbReference type="GO" id="GO:0046654">
    <property type="term" value="P:tetrahydrofolate biosynthetic process"/>
    <property type="evidence" value="ECO:0007669"/>
    <property type="project" value="InterPro"/>
</dbReference>
<dbReference type="PIRSF" id="PIRSF000194">
    <property type="entry name" value="DHFR"/>
    <property type="match status" value="1"/>
</dbReference>
<keyword evidence="3" id="KW-0554">One-carbon metabolism</keyword>
<dbReference type="EC" id="1.5.1.3" evidence="2"/>
<protein>
    <recommendedName>
        <fullName evidence="2">dihydrofolate reductase</fullName>
        <ecNumber evidence="2">1.5.1.3</ecNumber>
    </recommendedName>
</protein>
<comment type="caution">
    <text evidence="8">The sequence shown here is derived from an EMBL/GenBank/DDBJ whole genome shotgun (WGS) entry which is preliminary data.</text>
</comment>
<evidence type="ECO:0000259" key="7">
    <source>
        <dbReference type="PROSITE" id="PS51330"/>
    </source>
</evidence>
<keyword evidence="9" id="KW-1185">Reference proteome</keyword>
<dbReference type="RefSeq" id="WP_342808578.1">
    <property type="nucleotide sequence ID" value="NZ_JAOPJZ010000006.1"/>
</dbReference>
<dbReference type="PANTHER" id="PTHR48069:SF3">
    <property type="entry name" value="DIHYDROFOLATE REDUCTASE"/>
    <property type="match status" value="1"/>
</dbReference>
<evidence type="ECO:0000256" key="5">
    <source>
        <dbReference type="ARBA" id="ARBA00023002"/>
    </source>
</evidence>
<dbReference type="SUPFAM" id="SSF53597">
    <property type="entry name" value="Dihydrofolate reductase-like"/>
    <property type="match status" value="1"/>
</dbReference>
<evidence type="ECO:0000256" key="1">
    <source>
        <dbReference type="ARBA" id="ARBA00004903"/>
    </source>
</evidence>
<feature type="compositionally biased region" description="Polar residues" evidence="6">
    <location>
        <begin position="1"/>
        <end position="10"/>
    </location>
</feature>